<gene>
    <name evidence="3" type="ORF">H6G83_08830</name>
</gene>
<reference evidence="3 4" key="1">
    <citation type="journal article" date="2020" name="ISME J.">
        <title>Comparative genomics reveals insights into cyanobacterial evolution and habitat adaptation.</title>
        <authorList>
            <person name="Chen M.Y."/>
            <person name="Teng W.K."/>
            <person name="Zhao L."/>
            <person name="Hu C.X."/>
            <person name="Zhou Y.K."/>
            <person name="Han B.P."/>
            <person name="Song L.R."/>
            <person name="Shu W.S."/>
        </authorList>
    </citation>
    <scope>NUCLEOTIDE SEQUENCE [LARGE SCALE GENOMIC DNA]</scope>
    <source>
        <strain evidence="3 4">FACHB-119</strain>
    </source>
</reference>
<feature type="transmembrane region" description="Helical" evidence="1">
    <location>
        <begin position="7"/>
        <end position="26"/>
    </location>
</feature>
<feature type="transmembrane region" description="Helical" evidence="1">
    <location>
        <begin position="306"/>
        <end position="330"/>
    </location>
</feature>
<keyword evidence="1" id="KW-0812">Transmembrane</keyword>
<feature type="domain" description="Glycosyltransferase RgtA/B/C/D-like" evidence="2">
    <location>
        <begin position="95"/>
        <end position="259"/>
    </location>
</feature>
<keyword evidence="4" id="KW-1185">Reference proteome</keyword>
<sequence>MTNHRSYSHYLALFCLLAIGTILRFWHLDLKPLWLDEVITAIFSLGNNYQDLQLDVLIPLQQVQEIFTFRSGVSCPQIAANIARQSTHPPLFFCLMHYWLGWLTPLGEDWIVKLRSLPVLFGVGAIAAIYGVNRIAFSPKSGIIAAAFMAVSPFAVYLSQEARHYTLPMLCISLALLMLMQIQRNLAQGIWKLWVWLLWVVINIIGFYIHYFFALVFIAEIATLLMLLKYHNFQLVNQTKLFLTIILSISIVIVSFLPWMITTFNHAQRAETNWLDSPTIISPIYQIIMNWILMVIFLPVENQPLIVVIISGVLMLAFTIFASLQVFRGLKQLWIKPATHSATLTLLSFTGCILLQIIVIAYLTNKDITSVPRYSFVYYPGFCALLAASLSVNRRYKFIPIITKNFKSQNLSILIFIFVGLLSSIFVVHNLVFQKPFQPDRVAQNLNLDPSSPVILVTTYSNYQDAVLGISIASALEQVRSQNSQPDNFVALSPDPDLSAVWKKISQLPISVKSPLNLWIVGRGMRRQSFPQQLLLSNQTICQLDPKHHYRIGIRHQLYRCEGRSP</sequence>
<dbReference type="Proteomes" id="UP000661112">
    <property type="component" value="Unassembled WGS sequence"/>
</dbReference>
<keyword evidence="1" id="KW-1133">Transmembrane helix</keyword>
<dbReference type="Pfam" id="PF13231">
    <property type="entry name" value="PMT_2"/>
    <property type="match status" value="1"/>
</dbReference>
<proteinExistence type="predicted"/>
<feature type="transmembrane region" description="Helical" evidence="1">
    <location>
        <begin position="413"/>
        <end position="433"/>
    </location>
</feature>
<dbReference type="RefSeq" id="WP_190470065.1">
    <property type="nucleotide sequence ID" value="NZ_JACJSG010000009.1"/>
</dbReference>
<accession>A0ABR8D0K1</accession>
<dbReference type="InterPro" id="IPR038731">
    <property type="entry name" value="RgtA/B/C-like"/>
</dbReference>
<feature type="transmembrane region" description="Helical" evidence="1">
    <location>
        <begin position="376"/>
        <end position="392"/>
    </location>
</feature>
<evidence type="ECO:0000313" key="4">
    <source>
        <dbReference type="Proteomes" id="UP000661112"/>
    </source>
</evidence>
<feature type="transmembrane region" description="Helical" evidence="1">
    <location>
        <begin position="194"/>
        <end position="221"/>
    </location>
</feature>
<dbReference type="EMBL" id="JACJSG010000009">
    <property type="protein sequence ID" value="MBD2500714.1"/>
    <property type="molecule type" value="Genomic_DNA"/>
</dbReference>
<protein>
    <submittedName>
        <fullName evidence="3">Glycosyltransferase family 39 protein</fullName>
    </submittedName>
</protein>
<keyword evidence="1" id="KW-0472">Membrane</keyword>
<name>A0ABR8D0K1_9NOST</name>
<organism evidence="3 4">
    <name type="scientific">Anabaena azotica FACHB-119</name>
    <dbReference type="NCBI Taxonomy" id="947527"/>
    <lineage>
        <taxon>Bacteria</taxon>
        <taxon>Bacillati</taxon>
        <taxon>Cyanobacteriota</taxon>
        <taxon>Cyanophyceae</taxon>
        <taxon>Nostocales</taxon>
        <taxon>Nostocaceae</taxon>
        <taxon>Anabaena</taxon>
        <taxon>Anabaena azotica</taxon>
    </lineage>
</organism>
<comment type="caution">
    <text evidence="3">The sequence shown here is derived from an EMBL/GenBank/DDBJ whole genome shotgun (WGS) entry which is preliminary data.</text>
</comment>
<evidence type="ECO:0000313" key="3">
    <source>
        <dbReference type="EMBL" id="MBD2500714.1"/>
    </source>
</evidence>
<feature type="transmembrane region" description="Helical" evidence="1">
    <location>
        <begin position="165"/>
        <end position="182"/>
    </location>
</feature>
<feature type="transmembrane region" description="Helical" evidence="1">
    <location>
        <begin position="342"/>
        <end position="364"/>
    </location>
</feature>
<evidence type="ECO:0000259" key="2">
    <source>
        <dbReference type="Pfam" id="PF13231"/>
    </source>
</evidence>
<feature type="transmembrane region" description="Helical" evidence="1">
    <location>
        <begin position="241"/>
        <end position="259"/>
    </location>
</feature>
<feature type="transmembrane region" description="Helical" evidence="1">
    <location>
        <begin position="142"/>
        <end position="159"/>
    </location>
</feature>
<evidence type="ECO:0000256" key="1">
    <source>
        <dbReference type="SAM" id="Phobius"/>
    </source>
</evidence>
<feature type="transmembrane region" description="Helical" evidence="1">
    <location>
        <begin position="280"/>
        <end position="300"/>
    </location>
</feature>